<dbReference type="Proteomes" id="UP000219688">
    <property type="component" value="Unassembled WGS sequence"/>
</dbReference>
<dbReference type="SUPFAM" id="SSF51984">
    <property type="entry name" value="MurCD N-terminal domain"/>
    <property type="match status" value="1"/>
</dbReference>
<dbReference type="InterPro" id="IPR036565">
    <property type="entry name" value="Mur-like_cat_sf"/>
</dbReference>
<organism evidence="14 15">
    <name type="scientific">Ornithinimicrobium cerasi</name>
    <dbReference type="NCBI Taxonomy" id="2248773"/>
    <lineage>
        <taxon>Bacteria</taxon>
        <taxon>Bacillati</taxon>
        <taxon>Actinomycetota</taxon>
        <taxon>Actinomycetes</taxon>
        <taxon>Micrococcales</taxon>
        <taxon>Ornithinimicrobiaceae</taxon>
        <taxon>Ornithinimicrobium</taxon>
    </lineage>
</organism>
<name>A0A285VCU5_9MICO</name>
<dbReference type="GO" id="GO:0008360">
    <property type="term" value="P:regulation of cell shape"/>
    <property type="evidence" value="ECO:0007669"/>
    <property type="project" value="UniProtKB-KW"/>
</dbReference>
<dbReference type="RefSeq" id="WP_097186564.1">
    <property type="nucleotide sequence ID" value="NZ_OBQK01000001.1"/>
</dbReference>
<evidence type="ECO:0000259" key="13">
    <source>
        <dbReference type="Pfam" id="PF08245"/>
    </source>
</evidence>
<dbReference type="Gene3D" id="3.90.190.20">
    <property type="entry name" value="Mur ligase, C-terminal domain"/>
    <property type="match status" value="1"/>
</dbReference>
<dbReference type="Gene3D" id="3.40.50.720">
    <property type="entry name" value="NAD(P)-binding Rossmann-like Domain"/>
    <property type="match status" value="1"/>
</dbReference>
<dbReference type="PANTHER" id="PTHR43692:SF1">
    <property type="entry name" value="UDP-N-ACETYLMURAMOYLALANINE--D-GLUTAMATE LIGASE"/>
    <property type="match status" value="1"/>
</dbReference>
<dbReference type="HAMAP" id="MF_00639">
    <property type="entry name" value="MurD"/>
    <property type="match status" value="1"/>
</dbReference>
<dbReference type="InterPro" id="IPR018109">
    <property type="entry name" value="Folylpolyglutamate_synth_CS"/>
</dbReference>
<keyword evidence="4 9" id="KW-0436">Ligase</keyword>
<keyword evidence="9 10" id="KW-0961">Cell wall biogenesis/degradation</keyword>
<dbReference type="Gene3D" id="3.40.1190.10">
    <property type="entry name" value="Mur-like, catalytic domain"/>
    <property type="match status" value="1"/>
</dbReference>
<dbReference type="UniPathway" id="UPA00219"/>
<feature type="region of interest" description="Disordered" evidence="11">
    <location>
        <begin position="75"/>
        <end position="116"/>
    </location>
</feature>
<evidence type="ECO:0000256" key="4">
    <source>
        <dbReference type="ARBA" id="ARBA00022598"/>
    </source>
</evidence>
<sequence length="538" mass="55947">MRPLDDLTHRDADWAGLRVLVAGLGVTGFAAADALIQHGALVTVVDRGNDSEKQATQAGILGILGADVRLGPEHVAGWPQAGDGPAGGDDHARAGGDRGGHAGDARDTGSPDEPVSRLQVDLVVTSPGWSPDHPVLRAAQEHGIPVWSEVELAWRLRPRIGAAPWLAVTGTNGKTTTVQLVETMLRTAGLRAIAVGNVGTPILDAVQHPEPYDVIAVELSSFQLHHTFTMSPLASVVLNVAPDHLDWHGSLDAYADAKARVYERTQVACVYNVQDPRTEGMVEQAEVEEGCRAVGFTLGTPGLSMVGLVDDVLADRAFIEERATSAAELGTLEDLRHASGGDATPPPHLVADALAAAALVRAIGVPAAAVRDGLRAFRTDAHRTTIVAEKDGVTWVDDSKATNPHAAQAALLAYPEIVWVAGGQLKGAEIDGLVASVAGRLRGVVLLGADRAQIADALARHAPDVPVHDAGVADHGDMDALGRLMDEVVAAAAALARPGHVVLLSPAAASLDMFPSYGSRGDVFAAAVRRRLGTQGAP</sequence>
<dbReference type="GO" id="GO:0009252">
    <property type="term" value="P:peptidoglycan biosynthetic process"/>
    <property type="evidence" value="ECO:0007669"/>
    <property type="project" value="UniProtKB-UniRule"/>
</dbReference>
<dbReference type="GO" id="GO:0051301">
    <property type="term" value="P:cell division"/>
    <property type="evidence" value="ECO:0007669"/>
    <property type="project" value="UniProtKB-KW"/>
</dbReference>
<evidence type="ECO:0000256" key="8">
    <source>
        <dbReference type="ARBA" id="ARBA00023306"/>
    </source>
</evidence>
<evidence type="ECO:0000256" key="9">
    <source>
        <dbReference type="HAMAP-Rule" id="MF_00639"/>
    </source>
</evidence>
<evidence type="ECO:0000256" key="6">
    <source>
        <dbReference type="ARBA" id="ARBA00022741"/>
    </source>
</evidence>
<feature type="domain" description="Mur ligase C-terminal" evidence="12">
    <location>
        <begin position="382"/>
        <end position="507"/>
    </location>
</feature>
<keyword evidence="6 9" id="KW-0547">Nucleotide-binding</keyword>
<comment type="subcellular location">
    <subcellularLocation>
        <location evidence="1 9 10">Cytoplasm</location>
    </subcellularLocation>
</comment>
<evidence type="ECO:0000256" key="5">
    <source>
        <dbReference type="ARBA" id="ARBA00022618"/>
    </source>
</evidence>
<keyword evidence="9 10" id="KW-0133">Cell shape</keyword>
<evidence type="ECO:0000256" key="11">
    <source>
        <dbReference type="SAM" id="MobiDB-lite"/>
    </source>
</evidence>
<comment type="pathway">
    <text evidence="2 9 10">Cell wall biogenesis; peptidoglycan biosynthesis.</text>
</comment>
<evidence type="ECO:0000256" key="2">
    <source>
        <dbReference type="ARBA" id="ARBA00004752"/>
    </source>
</evidence>
<dbReference type="PANTHER" id="PTHR43692">
    <property type="entry name" value="UDP-N-ACETYLMURAMOYLALANINE--D-GLUTAMATE LIGASE"/>
    <property type="match status" value="1"/>
</dbReference>
<dbReference type="InterPro" id="IPR005762">
    <property type="entry name" value="MurD"/>
</dbReference>
<proteinExistence type="inferred from homology"/>
<comment type="catalytic activity">
    <reaction evidence="9 10">
        <text>UDP-N-acetyl-alpha-D-muramoyl-L-alanine + D-glutamate + ATP = UDP-N-acetyl-alpha-D-muramoyl-L-alanyl-D-glutamate + ADP + phosphate + H(+)</text>
        <dbReference type="Rhea" id="RHEA:16429"/>
        <dbReference type="ChEBI" id="CHEBI:15378"/>
        <dbReference type="ChEBI" id="CHEBI:29986"/>
        <dbReference type="ChEBI" id="CHEBI:30616"/>
        <dbReference type="ChEBI" id="CHEBI:43474"/>
        <dbReference type="ChEBI" id="CHEBI:83898"/>
        <dbReference type="ChEBI" id="CHEBI:83900"/>
        <dbReference type="ChEBI" id="CHEBI:456216"/>
        <dbReference type="EC" id="6.3.2.9"/>
    </reaction>
</comment>
<dbReference type="GO" id="GO:0005737">
    <property type="term" value="C:cytoplasm"/>
    <property type="evidence" value="ECO:0007669"/>
    <property type="project" value="UniProtKB-SubCell"/>
</dbReference>
<feature type="compositionally biased region" description="Basic and acidic residues" evidence="11">
    <location>
        <begin position="88"/>
        <end position="109"/>
    </location>
</feature>
<evidence type="ECO:0000259" key="12">
    <source>
        <dbReference type="Pfam" id="PF02875"/>
    </source>
</evidence>
<dbReference type="InterPro" id="IPR036615">
    <property type="entry name" value="Mur_ligase_C_dom_sf"/>
</dbReference>
<evidence type="ECO:0000256" key="1">
    <source>
        <dbReference type="ARBA" id="ARBA00004496"/>
    </source>
</evidence>
<dbReference type="GO" id="GO:0008764">
    <property type="term" value="F:UDP-N-acetylmuramoylalanine-D-glutamate ligase activity"/>
    <property type="evidence" value="ECO:0007669"/>
    <property type="project" value="UniProtKB-UniRule"/>
</dbReference>
<dbReference type="SUPFAM" id="SSF53623">
    <property type="entry name" value="MurD-like peptide ligases, catalytic domain"/>
    <property type="match status" value="1"/>
</dbReference>
<dbReference type="GO" id="GO:0071555">
    <property type="term" value="P:cell wall organization"/>
    <property type="evidence" value="ECO:0007669"/>
    <property type="project" value="UniProtKB-KW"/>
</dbReference>
<feature type="binding site" evidence="9">
    <location>
        <begin position="170"/>
        <end position="176"/>
    </location>
    <ligand>
        <name>ATP</name>
        <dbReference type="ChEBI" id="CHEBI:30616"/>
    </ligand>
</feature>
<evidence type="ECO:0000313" key="15">
    <source>
        <dbReference type="Proteomes" id="UP000219688"/>
    </source>
</evidence>
<evidence type="ECO:0000256" key="3">
    <source>
        <dbReference type="ARBA" id="ARBA00022490"/>
    </source>
</evidence>
<keyword evidence="8 9" id="KW-0131">Cell cycle</keyword>
<keyword evidence="15" id="KW-1185">Reference proteome</keyword>
<dbReference type="GO" id="GO:0004326">
    <property type="term" value="F:tetrahydrofolylpolyglutamate synthase activity"/>
    <property type="evidence" value="ECO:0007669"/>
    <property type="project" value="InterPro"/>
</dbReference>
<keyword evidence="3 9" id="KW-0963">Cytoplasm</keyword>
<gene>
    <name evidence="9" type="primary">murD</name>
    <name evidence="14" type="ORF">SAMN05421879_101362</name>
</gene>
<keyword evidence="7 9" id="KW-0067">ATP-binding</keyword>
<dbReference type="InterPro" id="IPR004101">
    <property type="entry name" value="Mur_ligase_C"/>
</dbReference>
<dbReference type="NCBIfam" id="TIGR01087">
    <property type="entry name" value="murD"/>
    <property type="match status" value="1"/>
</dbReference>
<dbReference type="GO" id="GO:0005524">
    <property type="term" value="F:ATP binding"/>
    <property type="evidence" value="ECO:0007669"/>
    <property type="project" value="UniProtKB-UniRule"/>
</dbReference>
<dbReference type="EMBL" id="OBQK01000001">
    <property type="protein sequence ID" value="SOC51945.1"/>
    <property type="molecule type" value="Genomic_DNA"/>
</dbReference>
<evidence type="ECO:0000256" key="7">
    <source>
        <dbReference type="ARBA" id="ARBA00022840"/>
    </source>
</evidence>
<dbReference type="Pfam" id="PF02875">
    <property type="entry name" value="Mur_ligase_C"/>
    <property type="match status" value="1"/>
</dbReference>
<keyword evidence="9 10" id="KW-0573">Peptidoglycan synthesis</keyword>
<reference evidence="15" key="1">
    <citation type="submission" date="2017-08" db="EMBL/GenBank/DDBJ databases">
        <authorList>
            <person name="Varghese N."/>
            <person name="Submissions S."/>
        </authorList>
    </citation>
    <scope>NUCLEOTIDE SEQUENCE [LARGE SCALE GENOMIC DNA]</scope>
    <source>
        <strain evidence="15">USBA17B2</strain>
    </source>
</reference>
<dbReference type="PROSITE" id="PS01011">
    <property type="entry name" value="FOLYLPOLYGLU_SYNT_1"/>
    <property type="match status" value="1"/>
</dbReference>
<protein>
    <recommendedName>
        <fullName evidence="9 10">UDP-N-acetylmuramoylalanine--D-glutamate ligase</fullName>
        <ecNumber evidence="9 10">6.3.2.9</ecNumber>
    </recommendedName>
    <alternativeName>
        <fullName evidence="9">D-glutamic acid-adding enzyme</fullName>
    </alternativeName>
    <alternativeName>
        <fullName evidence="9">UDP-N-acetylmuramoyl-L-alanyl-D-glutamate synthetase</fullName>
    </alternativeName>
</protein>
<dbReference type="SUPFAM" id="SSF53244">
    <property type="entry name" value="MurD-like peptide ligases, peptide-binding domain"/>
    <property type="match status" value="1"/>
</dbReference>
<dbReference type="EC" id="6.3.2.9" evidence="9 10"/>
<keyword evidence="5 9" id="KW-0132">Cell division</keyword>
<evidence type="ECO:0000313" key="14">
    <source>
        <dbReference type="EMBL" id="SOC51945.1"/>
    </source>
</evidence>
<feature type="domain" description="Mur ligase central" evidence="13">
    <location>
        <begin position="168"/>
        <end position="288"/>
    </location>
</feature>
<comment type="similarity">
    <text evidence="9">Belongs to the MurCDEF family.</text>
</comment>
<comment type="function">
    <text evidence="9 10">Cell wall formation. Catalyzes the addition of glutamate to the nucleotide precursor UDP-N-acetylmuramoyl-L-alanine (UMA).</text>
</comment>
<dbReference type="Pfam" id="PF08245">
    <property type="entry name" value="Mur_ligase_M"/>
    <property type="match status" value="1"/>
</dbReference>
<dbReference type="STRING" id="1122622.GCA_000421185_01796"/>
<dbReference type="InterPro" id="IPR013221">
    <property type="entry name" value="Mur_ligase_cen"/>
</dbReference>
<dbReference type="AlphaFoldDB" id="A0A285VCU5"/>
<accession>A0A285VCU5</accession>
<evidence type="ECO:0000256" key="10">
    <source>
        <dbReference type="RuleBase" id="RU003664"/>
    </source>
</evidence>